<dbReference type="InterPro" id="IPR029044">
    <property type="entry name" value="Nucleotide-diphossugar_trans"/>
</dbReference>
<evidence type="ECO:0000259" key="1">
    <source>
        <dbReference type="Pfam" id="PF00535"/>
    </source>
</evidence>
<evidence type="ECO:0000313" key="2">
    <source>
        <dbReference type="EMBL" id="CAA9575789.1"/>
    </source>
</evidence>
<feature type="domain" description="Glycosyltransferase 2-like" evidence="1">
    <location>
        <begin position="61"/>
        <end position="235"/>
    </location>
</feature>
<reference evidence="2" key="1">
    <citation type="submission" date="2020-02" db="EMBL/GenBank/DDBJ databases">
        <authorList>
            <person name="Meier V. D."/>
        </authorList>
    </citation>
    <scope>NUCLEOTIDE SEQUENCE</scope>
    <source>
        <strain evidence="2">AVDCRST_MAG33</strain>
    </source>
</reference>
<dbReference type="PANTHER" id="PTHR43646:SF3">
    <property type="entry name" value="SLR1566 PROTEIN"/>
    <property type="match status" value="1"/>
</dbReference>
<sequence length="415" mass="44240">MSRRHPALSRSGSPILAAIVLLVGSVQAFLAARVVLRLIRTGSQPSLTATASDDVADDSVTVLVPVLNEAERLGPCLAGLTAQGREVNAILVLDGGSTDGTVDLARQHARRDDRIRVMDASPVPDDWNGKAWNLQYGLGRGAITTPWILTVDADVRPRPGLAARLVAHAAANDVTVLSGATRQRLSGPGEGLVHPALLTSLVYRYGIPGAATSDPDDVQANGQCMLIRRDALETIGGFADGRHSVCEDVTIARRLAIGGHRVGFAETGDLVEVAMYGSAGEAWANWPRSLTMRDQFAGHAVATRLAEVTFVQGLPLVIALGTALLGRRHHYPSGSGAGIGSRHWGARRAVELVIALNRGLVMLRIGVLVGMVRAYERPPVTYWLSPLLDAPVAVRLIQSALRRTHTWRGRSISRS</sequence>
<name>A0A6J4VD78_9BACT</name>
<dbReference type="Gene3D" id="3.90.550.10">
    <property type="entry name" value="Spore Coat Polysaccharide Biosynthesis Protein SpsA, Chain A"/>
    <property type="match status" value="1"/>
</dbReference>
<dbReference type="AlphaFoldDB" id="A0A6J4VD78"/>
<dbReference type="InterPro" id="IPR001173">
    <property type="entry name" value="Glyco_trans_2-like"/>
</dbReference>
<dbReference type="EMBL" id="CADCWK010000379">
    <property type="protein sequence ID" value="CAA9575789.1"/>
    <property type="molecule type" value="Genomic_DNA"/>
</dbReference>
<gene>
    <name evidence="2" type="ORF">AVDCRST_MAG33-3035</name>
</gene>
<accession>A0A6J4VD78</accession>
<organism evidence="2">
    <name type="scientific">uncultured Thermomicrobiales bacterium</name>
    <dbReference type="NCBI Taxonomy" id="1645740"/>
    <lineage>
        <taxon>Bacteria</taxon>
        <taxon>Pseudomonadati</taxon>
        <taxon>Thermomicrobiota</taxon>
        <taxon>Thermomicrobia</taxon>
        <taxon>Thermomicrobiales</taxon>
        <taxon>environmental samples</taxon>
    </lineage>
</organism>
<dbReference type="SUPFAM" id="SSF53448">
    <property type="entry name" value="Nucleotide-diphospho-sugar transferases"/>
    <property type="match status" value="1"/>
</dbReference>
<dbReference type="Pfam" id="PF00535">
    <property type="entry name" value="Glycos_transf_2"/>
    <property type="match status" value="1"/>
</dbReference>
<protein>
    <recommendedName>
        <fullName evidence="1">Glycosyltransferase 2-like domain-containing protein</fullName>
    </recommendedName>
</protein>
<proteinExistence type="predicted"/>
<dbReference type="PANTHER" id="PTHR43646">
    <property type="entry name" value="GLYCOSYLTRANSFERASE"/>
    <property type="match status" value="1"/>
</dbReference>